<comment type="caution">
    <text evidence="3">The sequence shown here is derived from an EMBL/GenBank/DDBJ whole genome shotgun (WGS) entry which is preliminary data.</text>
</comment>
<protein>
    <submittedName>
        <fullName evidence="3">Ni/Co efflux regulator RcnB</fullName>
    </submittedName>
</protein>
<dbReference type="PROSITE" id="PS51257">
    <property type="entry name" value="PROKAR_LIPOPROTEIN"/>
    <property type="match status" value="1"/>
</dbReference>
<organism evidence="3 4">
    <name type="scientific">Sphingobium lignivorans</name>
    <dbReference type="NCBI Taxonomy" id="2735886"/>
    <lineage>
        <taxon>Bacteria</taxon>
        <taxon>Pseudomonadati</taxon>
        <taxon>Pseudomonadota</taxon>
        <taxon>Alphaproteobacteria</taxon>
        <taxon>Sphingomonadales</taxon>
        <taxon>Sphingomonadaceae</taxon>
        <taxon>Sphingobium</taxon>
    </lineage>
</organism>
<dbReference type="Proteomes" id="UP001138540">
    <property type="component" value="Unassembled WGS sequence"/>
</dbReference>
<evidence type="ECO:0000313" key="3">
    <source>
        <dbReference type="EMBL" id="MBB5987239.1"/>
    </source>
</evidence>
<keyword evidence="4" id="KW-1185">Reference proteome</keyword>
<dbReference type="InterPro" id="IPR024572">
    <property type="entry name" value="RcnB"/>
</dbReference>
<reference evidence="3 4" key="1">
    <citation type="submission" date="2020-08" db="EMBL/GenBank/DDBJ databases">
        <title>Exploring microbial biodiversity for novel pathways involved in the catabolism of aromatic compounds derived from lignin.</title>
        <authorList>
            <person name="Elkins J."/>
        </authorList>
    </citation>
    <scope>NUCLEOTIDE SEQUENCE [LARGE SCALE GENOMIC DNA]</scope>
    <source>
        <strain evidence="3 4">B1D3A</strain>
    </source>
</reference>
<name>A0ABR6NIZ1_9SPHN</name>
<gene>
    <name evidence="3" type="ORF">HNP60_003213</name>
</gene>
<keyword evidence="2" id="KW-0732">Signal</keyword>
<dbReference type="Gene3D" id="3.10.450.160">
    <property type="entry name" value="inner membrane protein cigr"/>
    <property type="match status" value="1"/>
</dbReference>
<evidence type="ECO:0000256" key="2">
    <source>
        <dbReference type="SAM" id="SignalP"/>
    </source>
</evidence>
<feature type="signal peptide" evidence="2">
    <location>
        <begin position="1"/>
        <end position="23"/>
    </location>
</feature>
<dbReference type="EMBL" id="JACHKA010000001">
    <property type="protein sequence ID" value="MBB5987239.1"/>
    <property type="molecule type" value="Genomic_DNA"/>
</dbReference>
<sequence>MRIHHIIGLMASAACLPATPSLAQPSGPHPAPAVTPPPPHLMTPHHADWNRKVEGRWWAGHEAPGGWSAYRTPVNGFILPGYWLQPGYHIADPERYDLPQPPPGYGWSRYYDDAVLTDTYGSVHESRIGYDWDRPGGYSDAGYRYDAAPEEIRRDDTGRMVAGAAIGGVAGGLIGSAIAGPGNRTGGAILGAGLGAVTGAVVADATAGPRGDMSYAPARGGLSAAEQKLLREEARQRRKLDTLARKAGYTDYDAFLLARAAYDGRHASPPLHRAPHWAMTGGPEYTVSRQGVVASPSTPRVNTRQLPGYYADGYYYPGATITTITIDPGGSPP</sequence>
<evidence type="ECO:0000313" key="4">
    <source>
        <dbReference type="Proteomes" id="UP001138540"/>
    </source>
</evidence>
<dbReference type="RefSeq" id="WP_260394951.1">
    <property type="nucleotide sequence ID" value="NZ_JACHKA010000001.1"/>
</dbReference>
<proteinExistence type="predicted"/>
<feature type="chain" id="PRO_5045478584" evidence="2">
    <location>
        <begin position="24"/>
        <end position="333"/>
    </location>
</feature>
<dbReference type="Pfam" id="PF11776">
    <property type="entry name" value="RcnB"/>
    <property type="match status" value="1"/>
</dbReference>
<feature type="region of interest" description="Disordered" evidence="1">
    <location>
        <begin position="21"/>
        <end position="45"/>
    </location>
</feature>
<feature type="compositionally biased region" description="Pro residues" evidence="1">
    <location>
        <begin position="27"/>
        <end position="41"/>
    </location>
</feature>
<evidence type="ECO:0000256" key="1">
    <source>
        <dbReference type="SAM" id="MobiDB-lite"/>
    </source>
</evidence>
<accession>A0ABR6NIZ1</accession>